<evidence type="ECO:0000313" key="1">
    <source>
        <dbReference type="EMBL" id="EEN68758.1"/>
    </source>
</evidence>
<protein>
    <submittedName>
        <fullName evidence="1">Uncharacterized protein</fullName>
    </submittedName>
</protein>
<dbReference type="EMBL" id="GG666461">
    <property type="protein sequence ID" value="EEN68758.1"/>
    <property type="molecule type" value="Genomic_DNA"/>
</dbReference>
<sequence length="121" mass="12775">MDKDALLVVMPPLTDIPVQYHNAVVDDKRGVTVRDIAGQIIGRVPAGLATILARMTKDGELTGLTCSEVLPSLARSSSKGGGVVVPCKLHLQVTSRETAVEVLRAGFESDLGPEKDALTIL</sequence>
<dbReference type="AlphaFoldDB" id="C3XT25"/>
<gene>
    <name evidence="1" type="ORF">BRAFLDRAFT_97271</name>
</gene>
<name>C3XT25_BRAFL</name>
<dbReference type="InParanoid" id="C3XT25"/>
<accession>C3XT25</accession>
<reference evidence="1" key="1">
    <citation type="journal article" date="2008" name="Nature">
        <title>The amphioxus genome and the evolution of the chordate karyotype.</title>
        <authorList>
            <consortium name="US DOE Joint Genome Institute (JGI-PGF)"/>
            <person name="Putnam N.H."/>
            <person name="Butts T."/>
            <person name="Ferrier D.E.K."/>
            <person name="Furlong R.F."/>
            <person name="Hellsten U."/>
            <person name="Kawashima T."/>
            <person name="Robinson-Rechavi M."/>
            <person name="Shoguchi E."/>
            <person name="Terry A."/>
            <person name="Yu J.-K."/>
            <person name="Benito-Gutierrez E.L."/>
            <person name="Dubchak I."/>
            <person name="Garcia-Fernandez J."/>
            <person name="Gibson-Brown J.J."/>
            <person name="Grigoriev I.V."/>
            <person name="Horton A.C."/>
            <person name="de Jong P.J."/>
            <person name="Jurka J."/>
            <person name="Kapitonov V.V."/>
            <person name="Kohara Y."/>
            <person name="Kuroki Y."/>
            <person name="Lindquist E."/>
            <person name="Lucas S."/>
            <person name="Osoegawa K."/>
            <person name="Pennacchio L.A."/>
            <person name="Salamov A.A."/>
            <person name="Satou Y."/>
            <person name="Sauka-Spengler T."/>
            <person name="Schmutz J."/>
            <person name="Shin-I T."/>
            <person name="Toyoda A."/>
            <person name="Bronner-Fraser M."/>
            <person name="Fujiyama A."/>
            <person name="Holland L.Z."/>
            <person name="Holland P.W.H."/>
            <person name="Satoh N."/>
            <person name="Rokhsar D.S."/>
        </authorList>
    </citation>
    <scope>NUCLEOTIDE SEQUENCE [LARGE SCALE GENOMIC DNA]</scope>
    <source>
        <strain evidence="1">S238N-H82</strain>
        <tissue evidence="1">Testes</tissue>
    </source>
</reference>
<organism>
    <name type="scientific">Branchiostoma floridae</name>
    <name type="common">Florida lancelet</name>
    <name type="synonym">Amphioxus</name>
    <dbReference type="NCBI Taxonomy" id="7739"/>
    <lineage>
        <taxon>Eukaryota</taxon>
        <taxon>Metazoa</taxon>
        <taxon>Chordata</taxon>
        <taxon>Cephalochordata</taxon>
        <taxon>Leptocardii</taxon>
        <taxon>Amphioxiformes</taxon>
        <taxon>Branchiostomatidae</taxon>
        <taxon>Branchiostoma</taxon>
    </lineage>
</organism>
<proteinExistence type="predicted"/>